<dbReference type="Proteomes" id="UP000006859">
    <property type="component" value="Chromosome"/>
</dbReference>
<dbReference type="InterPro" id="IPR018880">
    <property type="entry name" value="Phage_P4_Ash"/>
</dbReference>
<dbReference type="HOGENOM" id="CLU_1127667_0_0_6"/>
<dbReference type="Pfam" id="PF10554">
    <property type="entry name" value="Phage_ASH"/>
    <property type="match status" value="1"/>
</dbReference>
<organism evidence="1 2">
    <name type="scientific">Dickeya dadantii (strain 3937)</name>
    <name type="common">Erwinia chrysanthemi (strain 3937)</name>
    <dbReference type="NCBI Taxonomy" id="198628"/>
    <lineage>
        <taxon>Bacteria</taxon>
        <taxon>Pseudomonadati</taxon>
        <taxon>Pseudomonadota</taxon>
        <taxon>Gammaproteobacteria</taxon>
        <taxon>Enterobacterales</taxon>
        <taxon>Pectobacteriaceae</taxon>
        <taxon>Dickeya</taxon>
    </lineage>
</organism>
<dbReference type="AlphaFoldDB" id="E0SLX2"/>
<dbReference type="STRING" id="198628.Dda3937_02195"/>
<evidence type="ECO:0000313" key="2">
    <source>
        <dbReference type="Proteomes" id="UP000006859"/>
    </source>
</evidence>
<evidence type="ECO:0000313" key="1">
    <source>
        <dbReference type="EMBL" id="ADM98130.1"/>
    </source>
</evidence>
<dbReference type="EMBL" id="CP002038">
    <property type="protein sequence ID" value="ADM98130.1"/>
    <property type="molecule type" value="Genomic_DNA"/>
</dbReference>
<name>E0SLX2_DICD3</name>
<reference evidence="1 2" key="1">
    <citation type="journal article" date="2011" name="J. Bacteriol.">
        <title>Genome sequence of the plant-pathogenic bacterium Dickeya dadantii 3937.</title>
        <authorList>
            <person name="Glasner J.D."/>
            <person name="Yang C.H."/>
            <person name="Reverchon S."/>
            <person name="Hugouvieux-Cotte-Pattat N."/>
            <person name="Condemine G."/>
            <person name="Bohin J.P."/>
            <person name="Van Gijsegem F."/>
            <person name="Yang S."/>
            <person name="Franza T."/>
            <person name="Expert D."/>
            <person name="Plunkett G. III"/>
            <person name="San Francisco M.J."/>
            <person name="Charkowski A.O."/>
            <person name="Py B."/>
            <person name="Bell K."/>
            <person name="Rauscher L."/>
            <person name="Rodriguez-Palenzuela P."/>
            <person name="Toussaint A."/>
            <person name="Holeva M.C."/>
            <person name="He S.Y."/>
            <person name="Douet V."/>
            <person name="Boccara M."/>
            <person name="Blanco C."/>
            <person name="Toth I."/>
            <person name="Anderson B.D."/>
            <person name="Biehl B.S."/>
            <person name="Mau B."/>
            <person name="Flynn S.M."/>
            <person name="Barras F."/>
            <person name="Lindeberg M."/>
            <person name="Birch P.R."/>
            <person name="Tsuyumu S."/>
            <person name="Shi X."/>
            <person name="Hibbing M."/>
            <person name="Yap M.N."/>
            <person name="Carpentier M."/>
            <person name="Dassa E."/>
            <person name="Umehara M."/>
            <person name="Kim J.F."/>
            <person name="Rusch M."/>
            <person name="Soni P."/>
            <person name="Mayhew G.F."/>
            <person name="Fouts D.E."/>
            <person name="Gill S.R."/>
            <person name="Blattner F.R."/>
            <person name="Keen N.T."/>
            <person name="Perna N.T."/>
        </authorList>
    </citation>
    <scope>NUCLEOTIDE SEQUENCE [LARGE SCALE GENOMIC DNA]</scope>
    <source>
        <strain evidence="1 2">3937</strain>
    </source>
</reference>
<keyword evidence="2" id="KW-1185">Reference proteome</keyword>
<gene>
    <name evidence="1" type="ordered locus">Dda3937_02195</name>
</gene>
<accession>E0SLX2</accession>
<protein>
    <submittedName>
        <fullName evidence="1">Putative prophage protein</fullName>
    </submittedName>
</protein>
<dbReference type="KEGG" id="ddd:Dda3937_02195"/>
<dbReference type="eggNOG" id="COG3646">
    <property type="taxonomic scope" value="Bacteria"/>
</dbReference>
<proteinExistence type="predicted"/>
<sequence>MRNLRDVAHRVRKNRLPFASQMGYFQQAPAKSGAGIGVPVILKATHDAPSVFFCAVNLTHPFFRCWYIIQRFSRVMVAQAGEPQGSPVSFRAGYANPVWATTSEIGVSGGSVTRYLKEAATCWLLPLPQNRNLSGLLPQSAATVSHKNRSFTVSLPFLNTKPAAHWLVITSAFSRAVCRLRRCAMFDDTPLELDEIIDQCRALAYAAVNTDEPQAREILLFVLQERIDHLYRASQAEAEQAGVKRV</sequence>